<dbReference type="PANTHER" id="PTHR43156">
    <property type="entry name" value="STAGE II SPORULATION PROTEIN E-RELATED"/>
    <property type="match status" value="1"/>
</dbReference>
<dbReference type="InterPro" id="IPR001932">
    <property type="entry name" value="PPM-type_phosphatase-like_dom"/>
</dbReference>
<dbReference type="PROSITE" id="PS51746">
    <property type="entry name" value="PPM_2"/>
    <property type="match status" value="1"/>
</dbReference>
<organism evidence="5">
    <name type="scientific">Oceaniferula spumae</name>
    <dbReference type="NCBI Taxonomy" id="2979115"/>
    <lineage>
        <taxon>Bacteria</taxon>
        <taxon>Pseudomonadati</taxon>
        <taxon>Verrucomicrobiota</taxon>
        <taxon>Verrucomicrobiia</taxon>
        <taxon>Verrucomicrobiales</taxon>
        <taxon>Verrucomicrobiaceae</taxon>
        <taxon>Oceaniferula</taxon>
    </lineage>
</organism>
<dbReference type="CDD" id="cd00130">
    <property type="entry name" value="PAS"/>
    <property type="match status" value="1"/>
</dbReference>
<dbReference type="SMART" id="SM00091">
    <property type="entry name" value="PAS"/>
    <property type="match status" value="2"/>
</dbReference>
<dbReference type="SUPFAM" id="SSF55785">
    <property type="entry name" value="PYP-like sensor domain (PAS domain)"/>
    <property type="match status" value="2"/>
</dbReference>
<evidence type="ECO:0000259" key="3">
    <source>
        <dbReference type="PROSITE" id="PS50113"/>
    </source>
</evidence>
<sequence length="528" mass="59178">METNPQDRLELALQASNEGVWDWYVGEEEIYYSDRVLGFLGYDKAHAPNLLTKSKEYIHEDDYPEFKRALDLVLSGSESDILATDCRYDHPDGEWHWLRIRGVVVRDDTGKAERMVGSVIDISMRKRAETALEEERYRLRELIENIPVNVYYKDQDSKFVLANSSTAKKLGADSVDDLLGKTDHDFFDATHADVARANELEIMASLEPQINVIQCETWEGKDDTWAETSKLPWRDRKGNLRGTFGITNDITDLVRTQRMLASLAEELQNRYTAVEEELQLAREIQQALLPQSLDGLTLQNSSREVTFRSRYAPASEMAGDFYEVIPISQHSIGFFVCDVMGHGVRAALVVSMLRGLMEKEREAATDPEWFLYGINEGLVSILERAGVTFFATAIYGVVNLKDGVLRYACAGHPSPVVVRLGKAKQLKSPEGQPNPALGLIPGAPFKSQTVSLDDMDRLLVFTDGLHEVENGEGKQLGIKKIMKFLEQCKGEKLEACLDGMLEKAKAFSESGEFEDDVCLLAMDVGSGL</sequence>
<evidence type="ECO:0000256" key="2">
    <source>
        <dbReference type="SAM" id="Coils"/>
    </source>
</evidence>
<keyword evidence="1" id="KW-0378">Hydrolase</keyword>
<dbReference type="SUPFAM" id="SSF81606">
    <property type="entry name" value="PP2C-like"/>
    <property type="match status" value="1"/>
</dbReference>
<dbReference type="SMART" id="SM00331">
    <property type="entry name" value="PP2C_SIG"/>
    <property type="match status" value="1"/>
</dbReference>
<keyword evidence="2" id="KW-0175">Coiled coil</keyword>
<gene>
    <name evidence="5" type="ORF">NT6N_25450</name>
</gene>
<reference evidence="5" key="1">
    <citation type="submission" date="2024-07" db="EMBL/GenBank/DDBJ databases">
        <title>Complete genome sequence of Verrucomicrobiaceae bacterium NT6N.</title>
        <authorList>
            <person name="Huang C."/>
            <person name="Takami H."/>
            <person name="Hamasaki K."/>
        </authorList>
    </citation>
    <scope>NUCLEOTIDE SEQUENCE</scope>
    <source>
        <strain evidence="5">NT6N</strain>
    </source>
</reference>
<dbReference type="InterPro" id="IPR000014">
    <property type="entry name" value="PAS"/>
</dbReference>
<feature type="domain" description="PAC" evidence="3">
    <location>
        <begin position="206"/>
        <end position="262"/>
    </location>
</feature>
<feature type="coiled-coil region" evidence="2">
    <location>
        <begin position="257"/>
        <end position="284"/>
    </location>
</feature>
<dbReference type="InterPro" id="IPR000700">
    <property type="entry name" value="PAS-assoc_C"/>
</dbReference>
<dbReference type="NCBIfam" id="TIGR00229">
    <property type="entry name" value="sensory_box"/>
    <property type="match status" value="2"/>
</dbReference>
<name>A0AAT9FNH6_9BACT</name>
<dbReference type="Gene3D" id="3.30.450.20">
    <property type="entry name" value="PAS domain"/>
    <property type="match status" value="2"/>
</dbReference>
<proteinExistence type="predicted"/>
<accession>A0AAT9FNH6</accession>
<feature type="domain" description="PPM-type phosphatase" evidence="4">
    <location>
        <begin position="304"/>
        <end position="524"/>
    </location>
</feature>
<protein>
    <recommendedName>
        <fullName evidence="6">PAS domain S-box protein</fullName>
    </recommendedName>
</protein>
<dbReference type="Pfam" id="PF08447">
    <property type="entry name" value="PAS_3"/>
    <property type="match status" value="1"/>
</dbReference>
<dbReference type="GO" id="GO:0016791">
    <property type="term" value="F:phosphatase activity"/>
    <property type="evidence" value="ECO:0007669"/>
    <property type="project" value="TreeGrafter"/>
</dbReference>
<evidence type="ECO:0000259" key="4">
    <source>
        <dbReference type="PROSITE" id="PS51746"/>
    </source>
</evidence>
<evidence type="ECO:0000313" key="5">
    <source>
        <dbReference type="EMBL" id="BDS07505.1"/>
    </source>
</evidence>
<dbReference type="InterPro" id="IPR035965">
    <property type="entry name" value="PAS-like_dom_sf"/>
</dbReference>
<dbReference type="PROSITE" id="PS50113">
    <property type="entry name" value="PAC"/>
    <property type="match status" value="2"/>
</dbReference>
<dbReference type="Pfam" id="PF08448">
    <property type="entry name" value="PAS_4"/>
    <property type="match status" value="1"/>
</dbReference>
<dbReference type="SMART" id="SM00086">
    <property type="entry name" value="PAC"/>
    <property type="match status" value="2"/>
</dbReference>
<evidence type="ECO:0008006" key="6">
    <source>
        <dbReference type="Google" id="ProtNLM"/>
    </source>
</evidence>
<dbReference type="PANTHER" id="PTHR43156:SF2">
    <property type="entry name" value="STAGE II SPORULATION PROTEIN E"/>
    <property type="match status" value="1"/>
</dbReference>
<dbReference type="InterPro" id="IPR013656">
    <property type="entry name" value="PAS_4"/>
</dbReference>
<evidence type="ECO:0000256" key="1">
    <source>
        <dbReference type="ARBA" id="ARBA00022801"/>
    </source>
</evidence>
<dbReference type="InterPro" id="IPR036457">
    <property type="entry name" value="PPM-type-like_dom_sf"/>
</dbReference>
<dbReference type="InterPro" id="IPR052016">
    <property type="entry name" value="Bact_Sigma-Reg"/>
</dbReference>
<dbReference type="Gene3D" id="3.60.40.10">
    <property type="entry name" value="PPM-type phosphatase domain"/>
    <property type="match status" value="1"/>
</dbReference>
<dbReference type="EMBL" id="AP026866">
    <property type="protein sequence ID" value="BDS07505.1"/>
    <property type="molecule type" value="Genomic_DNA"/>
</dbReference>
<dbReference type="KEGG" id="osu:NT6N_25450"/>
<dbReference type="AlphaFoldDB" id="A0AAT9FNH6"/>
<dbReference type="Pfam" id="PF07228">
    <property type="entry name" value="SpoIIE"/>
    <property type="match status" value="1"/>
</dbReference>
<dbReference type="InterPro" id="IPR013655">
    <property type="entry name" value="PAS_fold_3"/>
</dbReference>
<dbReference type="InterPro" id="IPR001610">
    <property type="entry name" value="PAC"/>
</dbReference>
<feature type="domain" description="PAC" evidence="3">
    <location>
        <begin position="82"/>
        <end position="134"/>
    </location>
</feature>